<organism evidence="1 2">
    <name type="scientific">Photobacterium atrarenae</name>
    <dbReference type="NCBI Taxonomy" id="865757"/>
    <lineage>
        <taxon>Bacteria</taxon>
        <taxon>Pseudomonadati</taxon>
        <taxon>Pseudomonadota</taxon>
        <taxon>Gammaproteobacteria</taxon>
        <taxon>Vibrionales</taxon>
        <taxon>Vibrionaceae</taxon>
        <taxon>Photobacterium</taxon>
    </lineage>
</organism>
<sequence length="162" mass="18608">MSCLLLISGPSLAKIVPTSTTHLNEKSCRLDLYHLEKNEQQEFESGLQLAFITENPLRQRYIALKADISHPSGFENIGYYRSGQPVEVFTANWRKYKNQYSVSRLVLLGGTSDKQAFDVFTRLLRQDQGHIELKASNMSYRFTARNQDLSKFLDCIGQHYPD</sequence>
<proteinExistence type="predicted"/>
<protein>
    <submittedName>
        <fullName evidence="1">Uncharacterized protein</fullName>
    </submittedName>
</protein>
<gene>
    <name evidence="1" type="ORF">NNL38_23395</name>
</gene>
<name>A0ABY5GKV3_9GAMM</name>
<dbReference type="RefSeq" id="WP_255391282.1">
    <property type="nucleotide sequence ID" value="NZ_CP101509.1"/>
</dbReference>
<evidence type="ECO:0000313" key="1">
    <source>
        <dbReference type="EMBL" id="UTV29945.1"/>
    </source>
</evidence>
<dbReference type="Proteomes" id="UP001057998">
    <property type="component" value="Chromosome 2"/>
</dbReference>
<dbReference type="EMBL" id="CP101509">
    <property type="protein sequence ID" value="UTV29945.1"/>
    <property type="molecule type" value="Genomic_DNA"/>
</dbReference>
<keyword evidence="2" id="KW-1185">Reference proteome</keyword>
<accession>A0ABY5GKV3</accession>
<reference evidence="1" key="1">
    <citation type="submission" date="2022-07" db="EMBL/GenBank/DDBJ databases">
        <title>Genome sequencing of Photobacterium atrarenae GJH2-4.</title>
        <authorList>
            <person name="Park S.-J."/>
        </authorList>
    </citation>
    <scope>NUCLEOTIDE SEQUENCE</scope>
    <source>
        <strain evidence="1">GJH2-4</strain>
    </source>
</reference>
<evidence type="ECO:0000313" key="2">
    <source>
        <dbReference type="Proteomes" id="UP001057998"/>
    </source>
</evidence>